<evidence type="ECO:0000313" key="2">
    <source>
        <dbReference type="EMBL" id="KAK7375845.1"/>
    </source>
</evidence>
<keyword evidence="3" id="KW-1185">Reference proteome</keyword>
<protein>
    <submittedName>
        <fullName evidence="2">Uncharacterized protein</fullName>
    </submittedName>
</protein>
<gene>
    <name evidence="2" type="ORF">VNO78_35158</name>
</gene>
<evidence type="ECO:0000256" key="1">
    <source>
        <dbReference type="SAM" id="MobiDB-lite"/>
    </source>
</evidence>
<name>A0AAN9RGV7_PSOTE</name>
<dbReference type="EMBL" id="JAYMYS010000040">
    <property type="protein sequence ID" value="KAK7375845.1"/>
    <property type="molecule type" value="Genomic_DNA"/>
</dbReference>
<sequence>MEKNPAVKVARTGISSRKEKGISQSQERSVEGKGLGVTTITTKGPKNLSRLSWRTFPGSSSTIDLDRLRISGTRGQSIEKKSLQSQDLLLNQQNYG</sequence>
<comment type="caution">
    <text evidence="2">The sequence shown here is derived from an EMBL/GenBank/DDBJ whole genome shotgun (WGS) entry which is preliminary data.</text>
</comment>
<accession>A0AAN9RGV7</accession>
<reference evidence="2 3" key="1">
    <citation type="submission" date="2024-01" db="EMBL/GenBank/DDBJ databases">
        <title>The genomes of 5 underutilized Papilionoideae crops provide insights into root nodulation and disease resistanc.</title>
        <authorList>
            <person name="Jiang F."/>
        </authorList>
    </citation>
    <scope>NUCLEOTIDE SEQUENCE [LARGE SCALE GENOMIC DNA]</scope>
    <source>
        <strain evidence="2">DUOXIRENSHENG_FW03</strain>
        <tissue evidence="2">Leaves</tissue>
    </source>
</reference>
<feature type="region of interest" description="Disordered" evidence="1">
    <location>
        <begin position="1"/>
        <end position="38"/>
    </location>
</feature>
<evidence type="ECO:0000313" key="3">
    <source>
        <dbReference type="Proteomes" id="UP001386955"/>
    </source>
</evidence>
<dbReference type="Proteomes" id="UP001386955">
    <property type="component" value="Unassembled WGS sequence"/>
</dbReference>
<dbReference type="AlphaFoldDB" id="A0AAN9RGV7"/>
<organism evidence="2 3">
    <name type="scientific">Psophocarpus tetragonolobus</name>
    <name type="common">Winged bean</name>
    <name type="synonym">Dolichos tetragonolobus</name>
    <dbReference type="NCBI Taxonomy" id="3891"/>
    <lineage>
        <taxon>Eukaryota</taxon>
        <taxon>Viridiplantae</taxon>
        <taxon>Streptophyta</taxon>
        <taxon>Embryophyta</taxon>
        <taxon>Tracheophyta</taxon>
        <taxon>Spermatophyta</taxon>
        <taxon>Magnoliopsida</taxon>
        <taxon>eudicotyledons</taxon>
        <taxon>Gunneridae</taxon>
        <taxon>Pentapetalae</taxon>
        <taxon>rosids</taxon>
        <taxon>fabids</taxon>
        <taxon>Fabales</taxon>
        <taxon>Fabaceae</taxon>
        <taxon>Papilionoideae</taxon>
        <taxon>50 kb inversion clade</taxon>
        <taxon>NPAAA clade</taxon>
        <taxon>indigoferoid/millettioid clade</taxon>
        <taxon>Phaseoleae</taxon>
        <taxon>Psophocarpus</taxon>
    </lineage>
</organism>
<proteinExistence type="predicted"/>